<feature type="compositionally biased region" description="Basic and acidic residues" evidence="1">
    <location>
        <begin position="122"/>
        <end position="147"/>
    </location>
</feature>
<name>A0A8S3REB4_MYTED</name>
<dbReference type="OrthoDB" id="9948935at2759"/>
<gene>
    <name evidence="2" type="ORF">MEDL_20739</name>
</gene>
<evidence type="ECO:0000313" key="2">
    <source>
        <dbReference type="EMBL" id="CAG2206305.1"/>
    </source>
</evidence>
<feature type="compositionally biased region" description="Low complexity" evidence="1">
    <location>
        <begin position="208"/>
        <end position="218"/>
    </location>
</feature>
<keyword evidence="3" id="KW-1185">Reference proteome</keyword>
<evidence type="ECO:0000313" key="3">
    <source>
        <dbReference type="Proteomes" id="UP000683360"/>
    </source>
</evidence>
<feature type="compositionally biased region" description="Low complexity" evidence="1">
    <location>
        <begin position="76"/>
        <end position="95"/>
    </location>
</feature>
<reference evidence="2" key="1">
    <citation type="submission" date="2021-03" db="EMBL/GenBank/DDBJ databases">
        <authorList>
            <person name="Bekaert M."/>
        </authorList>
    </citation>
    <scope>NUCLEOTIDE SEQUENCE</scope>
</reference>
<sequence length="318" mass="36263">MVDFDKLDSDTLQDTFRLLDDFNEEGFNWRDMNIFSQPADEYIENFFSRKKQKKVNDRRKDSTATPSQSNYSSRCSTPSKSKYSPSSSASTPLKYKYSPSSSASTPFKTYNKQRQRTYSQRNDSDLSKRLENKFMKDERHSVPHEIYSDCPTTPEDHERPHSVPVHGADVSDSDSNSSIRYFPSISMNSSRDSLCSEPLDRFMSRLSSFSSGSSRASSVVQDDPYSSPRKSQQEYSHKGDNPSKLESNSSSNLPDVLKGDPNGPQVRNVPIAMPHKEKETWTEKQGRIEDALKWLRSELVRHNLVLECFPSACILISC</sequence>
<feature type="compositionally biased region" description="Polar residues" evidence="1">
    <location>
        <begin position="63"/>
        <end position="75"/>
    </location>
</feature>
<feature type="compositionally biased region" description="Basic and acidic residues" evidence="1">
    <location>
        <begin position="231"/>
        <end position="243"/>
    </location>
</feature>
<evidence type="ECO:0000256" key="1">
    <source>
        <dbReference type="SAM" id="MobiDB-lite"/>
    </source>
</evidence>
<feature type="region of interest" description="Disordered" evidence="1">
    <location>
        <begin position="208"/>
        <end position="270"/>
    </location>
</feature>
<organism evidence="2 3">
    <name type="scientific">Mytilus edulis</name>
    <name type="common">Blue mussel</name>
    <dbReference type="NCBI Taxonomy" id="6550"/>
    <lineage>
        <taxon>Eukaryota</taxon>
        <taxon>Metazoa</taxon>
        <taxon>Spiralia</taxon>
        <taxon>Lophotrochozoa</taxon>
        <taxon>Mollusca</taxon>
        <taxon>Bivalvia</taxon>
        <taxon>Autobranchia</taxon>
        <taxon>Pteriomorphia</taxon>
        <taxon>Mytilida</taxon>
        <taxon>Mytiloidea</taxon>
        <taxon>Mytilidae</taxon>
        <taxon>Mytilinae</taxon>
        <taxon>Mytilus</taxon>
    </lineage>
</organism>
<dbReference type="EMBL" id="CAJPWZ010001046">
    <property type="protein sequence ID" value="CAG2206305.1"/>
    <property type="molecule type" value="Genomic_DNA"/>
</dbReference>
<dbReference type="Proteomes" id="UP000683360">
    <property type="component" value="Unassembled WGS sequence"/>
</dbReference>
<feature type="region of interest" description="Disordered" evidence="1">
    <location>
        <begin position="51"/>
        <end position="175"/>
    </location>
</feature>
<feature type="compositionally biased region" description="Polar residues" evidence="1">
    <location>
        <begin position="244"/>
        <end position="253"/>
    </location>
</feature>
<dbReference type="AlphaFoldDB" id="A0A8S3REB4"/>
<comment type="caution">
    <text evidence="2">The sequence shown here is derived from an EMBL/GenBank/DDBJ whole genome shotgun (WGS) entry which is preliminary data.</text>
</comment>
<accession>A0A8S3REB4</accession>
<feature type="compositionally biased region" description="Polar residues" evidence="1">
    <location>
        <begin position="98"/>
        <end position="121"/>
    </location>
</feature>
<protein>
    <submittedName>
        <fullName evidence="2">Uncharacterized protein</fullName>
    </submittedName>
</protein>
<proteinExistence type="predicted"/>